<feature type="transmembrane region" description="Helical" evidence="7">
    <location>
        <begin position="245"/>
        <end position="265"/>
    </location>
</feature>
<gene>
    <name evidence="9" type="ORF">GL4_2080</name>
</gene>
<feature type="transmembrane region" description="Helical" evidence="7">
    <location>
        <begin position="372"/>
        <end position="394"/>
    </location>
</feature>
<name>A0A0A8K3J8_9HYPH</name>
<dbReference type="Pfam" id="PF00361">
    <property type="entry name" value="Proton_antipo_M"/>
    <property type="match status" value="1"/>
</dbReference>
<keyword evidence="10" id="KW-1185">Reference proteome</keyword>
<feature type="transmembrane region" description="Helical" evidence="7">
    <location>
        <begin position="330"/>
        <end position="352"/>
    </location>
</feature>
<dbReference type="NCBIfam" id="NF004501">
    <property type="entry name" value="PRK05846.1-5"/>
    <property type="match status" value="1"/>
</dbReference>
<feature type="transmembrane region" description="Helical" evidence="7">
    <location>
        <begin position="211"/>
        <end position="233"/>
    </location>
</feature>
<dbReference type="AlphaFoldDB" id="A0A0A8K3J8"/>
<keyword evidence="9" id="KW-0830">Ubiquinone</keyword>
<feature type="transmembrane region" description="Helical" evidence="7">
    <location>
        <begin position="303"/>
        <end position="324"/>
    </location>
</feature>
<accession>A0A0A8K3J8</accession>
<dbReference type="GO" id="GO:0012505">
    <property type="term" value="C:endomembrane system"/>
    <property type="evidence" value="ECO:0007669"/>
    <property type="project" value="UniProtKB-SubCell"/>
</dbReference>
<dbReference type="NCBIfam" id="NF004499">
    <property type="entry name" value="PRK05846.1-3"/>
    <property type="match status" value="1"/>
</dbReference>
<dbReference type="EC" id="1.6.5.3" evidence="9"/>
<feature type="transmembrane region" description="Helical" evidence="7">
    <location>
        <begin position="406"/>
        <end position="429"/>
    </location>
</feature>
<evidence type="ECO:0000259" key="8">
    <source>
        <dbReference type="Pfam" id="PF00361"/>
    </source>
</evidence>
<feature type="transmembrane region" description="Helical" evidence="7">
    <location>
        <begin position="450"/>
        <end position="468"/>
    </location>
</feature>
<keyword evidence="3 6" id="KW-0812">Transmembrane</keyword>
<feature type="transmembrane region" description="Helical" evidence="7">
    <location>
        <begin position="277"/>
        <end position="296"/>
    </location>
</feature>
<organism evidence="9 10">
    <name type="scientific">Methyloceanibacter caenitepidi</name>
    <dbReference type="NCBI Taxonomy" id="1384459"/>
    <lineage>
        <taxon>Bacteria</taxon>
        <taxon>Pseudomonadati</taxon>
        <taxon>Pseudomonadota</taxon>
        <taxon>Alphaproteobacteria</taxon>
        <taxon>Hyphomicrobiales</taxon>
        <taxon>Hyphomicrobiaceae</taxon>
        <taxon>Methyloceanibacter</taxon>
    </lineage>
</organism>
<dbReference type="InterPro" id="IPR010227">
    <property type="entry name" value="NADH_Q_OxRdtase_chainM/4"/>
</dbReference>
<dbReference type="GO" id="GO:0015990">
    <property type="term" value="P:electron transport coupled proton transport"/>
    <property type="evidence" value="ECO:0007669"/>
    <property type="project" value="TreeGrafter"/>
</dbReference>
<evidence type="ECO:0000313" key="9">
    <source>
        <dbReference type="EMBL" id="BAQ17523.1"/>
    </source>
</evidence>
<dbReference type="HOGENOM" id="CLU_007100_4_4_5"/>
<evidence type="ECO:0000256" key="7">
    <source>
        <dbReference type="SAM" id="Phobius"/>
    </source>
</evidence>
<evidence type="ECO:0000313" key="10">
    <source>
        <dbReference type="Proteomes" id="UP000031643"/>
    </source>
</evidence>
<comment type="similarity">
    <text evidence="2">Belongs to the complex I subunit 4 family.</text>
</comment>
<evidence type="ECO:0000256" key="3">
    <source>
        <dbReference type="ARBA" id="ARBA00022692"/>
    </source>
</evidence>
<dbReference type="STRING" id="1384459.GL4_2080"/>
<dbReference type="GO" id="GO:0048039">
    <property type="term" value="F:ubiquinone binding"/>
    <property type="evidence" value="ECO:0007669"/>
    <property type="project" value="TreeGrafter"/>
</dbReference>
<dbReference type="NCBIfam" id="TIGR01972">
    <property type="entry name" value="NDH_I_M"/>
    <property type="match status" value="1"/>
</dbReference>
<feature type="transmembrane region" description="Helical" evidence="7">
    <location>
        <begin position="38"/>
        <end position="56"/>
    </location>
</feature>
<dbReference type="EMBL" id="AP014648">
    <property type="protein sequence ID" value="BAQ17523.1"/>
    <property type="molecule type" value="Genomic_DNA"/>
</dbReference>
<feature type="transmembrane region" description="Helical" evidence="7">
    <location>
        <begin position="86"/>
        <end position="109"/>
    </location>
</feature>
<feature type="transmembrane region" description="Helical" evidence="7">
    <location>
        <begin position="116"/>
        <end position="131"/>
    </location>
</feature>
<protein>
    <submittedName>
        <fullName evidence="9">NADH-ubiquinone oxidoreductase chain M</fullName>
        <ecNumber evidence="9">1.6.5.3</ecNumber>
    </submittedName>
</protein>
<dbReference type="InterPro" id="IPR003918">
    <property type="entry name" value="NADH_UbQ_OxRdtase"/>
</dbReference>
<dbReference type="RefSeq" id="WP_045367118.1">
    <property type="nucleotide sequence ID" value="NZ_AP014648.1"/>
</dbReference>
<sequence length="504" mass="55703">MSYGWPILSTVTFLPLVGALLIFALRGNDDSTARNARYIALWTTLITFAISLLLWVDFDPTTAKFQFVEERAWLGPIRFHMGIDGISMLFVILTTFLMPLTVLSTYGAIKTRVREFMIAFLILETLMLGVFCSLDLVMFYLFFEGGLIPMFLIIGIWGGSNRVYASFKFFLYTLAGSLLMLIAILAMYWQAGTTNIPELLQHDFPPQMQTWLWLAFFASFAVKLPMWPVHTWLPDAHVQAPTAGSVVLAGILLKLGGYGFLRFSIPMFPLASADFAPLIYALSVIAVIYTSLVALAQEDMKKLIAYSSIAHMAFVTIGIFTLTMQGLQGGIFLMLSHGLVSAGLFLCVGVVYDRMHTHEISVFGGLVNRMPLYAVVFMIFTMANVGLPGTSGFVGEFLTLLGAFQVNTWVTALAATGVILSACYALWLYRRVIFGEITNPALKLIQDLSWREVAVMAPLILLTIYFGFHPNPVLDVTATSVEALMADFKANLAAAEQARLALVP</sequence>
<feature type="transmembrane region" description="Helical" evidence="7">
    <location>
        <begin position="169"/>
        <end position="191"/>
    </location>
</feature>
<feature type="transmembrane region" description="Helical" evidence="7">
    <location>
        <begin position="6"/>
        <end position="26"/>
    </location>
</feature>
<dbReference type="KEGG" id="mcg:GL4_2080"/>
<comment type="subcellular location">
    <subcellularLocation>
        <location evidence="1">Endomembrane system</location>
        <topology evidence="1">Multi-pass membrane protein</topology>
    </subcellularLocation>
    <subcellularLocation>
        <location evidence="6">Membrane</location>
        <topology evidence="6">Multi-pass membrane protein</topology>
    </subcellularLocation>
</comment>
<evidence type="ECO:0000256" key="2">
    <source>
        <dbReference type="ARBA" id="ARBA00009025"/>
    </source>
</evidence>
<dbReference type="PRINTS" id="PR01437">
    <property type="entry name" value="NUOXDRDTASE4"/>
</dbReference>
<keyword evidence="5 7" id="KW-0472">Membrane</keyword>
<keyword evidence="4 7" id="KW-1133">Transmembrane helix</keyword>
<feature type="transmembrane region" description="Helical" evidence="7">
    <location>
        <begin position="137"/>
        <end position="157"/>
    </location>
</feature>
<dbReference type="GO" id="GO:0042773">
    <property type="term" value="P:ATP synthesis coupled electron transport"/>
    <property type="evidence" value="ECO:0007669"/>
    <property type="project" value="InterPro"/>
</dbReference>
<dbReference type="GO" id="GO:0016020">
    <property type="term" value="C:membrane"/>
    <property type="evidence" value="ECO:0007669"/>
    <property type="project" value="UniProtKB-SubCell"/>
</dbReference>
<reference evidence="9 10" key="1">
    <citation type="submission" date="2014-09" db="EMBL/GenBank/DDBJ databases">
        <title>Genome sequencing of Methyloceanibacter caenitepidi Gela4.</title>
        <authorList>
            <person name="Takeuchi M."/>
            <person name="Susumu S."/>
            <person name="Kamagata Y."/>
            <person name="Oshima K."/>
            <person name="Hattori M."/>
            <person name="Iwasaki W."/>
        </authorList>
    </citation>
    <scope>NUCLEOTIDE SEQUENCE [LARGE SCALE GENOMIC DNA]</scope>
    <source>
        <strain evidence="9 10">Gela4</strain>
    </source>
</reference>
<dbReference type="GO" id="GO:0008137">
    <property type="term" value="F:NADH dehydrogenase (ubiquinone) activity"/>
    <property type="evidence" value="ECO:0007669"/>
    <property type="project" value="InterPro"/>
</dbReference>
<dbReference type="InterPro" id="IPR001750">
    <property type="entry name" value="ND/Mrp_TM"/>
</dbReference>
<dbReference type="PANTHER" id="PTHR43507:SF1">
    <property type="entry name" value="NADH-UBIQUINONE OXIDOREDUCTASE CHAIN 4"/>
    <property type="match status" value="1"/>
</dbReference>
<evidence type="ECO:0000256" key="6">
    <source>
        <dbReference type="RuleBase" id="RU000320"/>
    </source>
</evidence>
<evidence type="ECO:0000256" key="5">
    <source>
        <dbReference type="ARBA" id="ARBA00023136"/>
    </source>
</evidence>
<dbReference type="Proteomes" id="UP000031643">
    <property type="component" value="Chromosome"/>
</dbReference>
<dbReference type="OrthoDB" id="9768329at2"/>
<feature type="domain" description="NADH:quinone oxidoreductase/Mrp antiporter transmembrane" evidence="8">
    <location>
        <begin position="133"/>
        <end position="418"/>
    </location>
</feature>
<dbReference type="GO" id="GO:0003954">
    <property type="term" value="F:NADH dehydrogenase activity"/>
    <property type="evidence" value="ECO:0007669"/>
    <property type="project" value="TreeGrafter"/>
</dbReference>
<evidence type="ECO:0000256" key="4">
    <source>
        <dbReference type="ARBA" id="ARBA00022989"/>
    </source>
</evidence>
<proteinExistence type="inferred from homology"/>
<dbReference type="PANTHER" id="PTHR43507">
    <property type="entry name" value="NADH-UBIQUINONE OXIDOREDUCTASE CHAIN 4"/>
    <property type="match status" value="1"/>
</dbReference>
<keyword evidence="9" id="KW-0560">Oxidoreductase</keyword>
<evidence type="ECO:0000256" key="1">
    <source>
        <dbReference type="ARBA" id="ARBA00004127"/>
    </source>
</evidence>